<evidence type="ECO:0000313" key="8">
    <source>
        <dbReference type="Proteomes" id="UP001611251"/>
    </source>
</evidence>
<evidence type="ECO:0000256" key="4">
    <source>
        <dbReference type="ARBA" id="ARBA00022525"/>
    </source>
</evidence>
<gene>
    <name evidence="7" type="ORF">ABU178_09800</name>
</gene>
<protein>
    <recommendedName>
        <fullName evidence="3">Ribonuclease</fullName>
    </recommendedName>
</protein>
<evidence type="ECO:0000256" key="5">
    <source>
        <dbReference type="ARBA" id="ARBA00022722"/>
    </source>
</evidence>
<keyword evidence="4" id="KW-0964">Secreted</keyword>
<comment type="subcellular location">
    <subcellularLocation>
        <location evidence="1">Secreted</location>
    </subcellularLocation>
</comment>
<keyword evidence="5" id="KW-0540">Nuclease</keyword>
<evidence type="ECO:0000256" key="6">
    <source>
        <dbReference type="ARBA" id="ARBA00022801"/>
    </source>
</evidence>
<dbReference type="Proteomes" id="UP001611251">
    <property type="component" value="Unassembled WGS sequence"/>
</dbReference>
<dbReference type="InterPro" id="IPR001887">
    <property type="entry name" value="Barnase"/>
</dbReference>
<evidence type="ECO:0000256" key="2">
    <source>
        <dbReference type="ARBA" id="ARBA00009006"/>
    </source>
</evidence>
<dbReference type="InterPro" id="IPR016191">
    <property type="entry name" value="Ribonuclease/ribotoxin"/>
</dbReference>
<comment type="caution">
    <text evidence="7">The sequence shown here is derived from an EMBL/GenBank/DDBJ whole genome shotgun (WGS) entry which is preliminary data.</text>
</comment>
<dbReference type="RefSeq" id="WP_397214274.1">
    <property type="nucleotide sequence ID" value="NZ_JBGFSN010000004.1"/>
</dbReference>
<dbReference type="Gene3D" id="3.10.450.30">
    <property type="entry name" value="Microbial ribonucleases"/>
    <property type="match status" value="1"/>
</dbReference>
<dbReference type="SUPFAM" id="SSF53933">
    <property type="entry name" value="Microbial ribonucleases"/>
    <property type="match status" value="1"/>
</dbReference>
<comment type="similarity">
    <text evidence="2">Belongs to the ribonuclease N1/T1 family.</text>
</comment>
<proteinExistence type="inferred from homology"/>
<dbReference type="PRINTS" id="PR00117">
    <property type="entry name" value="BARNASE"/>
</dbReference>
<evidence type="ECO:0000313" key="7">
    <source>
        <dbReference type="EMBL" id="MFH8134459.1"/>
    </source>
</evidence>
<evidence type="ECO:0000256" key="3">
    <source>
        <dbReference type="ARBA" id="ARBA00022214"/>
    </source>
</evidence>
<name>A0ABW7PXF0_9GAMM</name>
<reference evidence="7 8" key="1">
    <citation type="submission" date="2024-08" db="EMBL/GenBank/DDBJ databases">
        <title>Pantoea ronii - a newly identified human opportunistic pathogen.</title>
        <authorList>
            <person name="Keidar-Friedman D."/>
            <person name="Sorek N."/>
            <person name="Leshin-Carmel D."/>
            <person name="Tsur A."/>
            <person name="Amsalem M."/>
            <person name="Tolkach D."/>
            <person name="Brosh-Nissimov T."/>
        </authorList>
    </citation>
    <scope>NUCLEOTIDE SEQUENCE [LARGE SCALE GENOMIC DNA]</scope>
    <source>
        <strain evidence="7 8">AA23256</strain>
    </source>
</reference>
<dbReference type="Pfam" id="PF00545">
    <property type="entry name" value="Ribonuclease"/>
    <property type="match status" value="1"/>
</dbReference>
<accession>A0ABW7PXF0</accession>
<organism evidence="7 8">
    <name type="scientific">Pantoea osteomyelitidis</name>
    <dbReference type="NCBI Taxonomy" id="3230026"/>
    <lineage>
        <taxon>Bacteria</taxon>
        <taxon>Pseudomonadati</taxon>
        <taxon>Pseudomonadota</taxon>
        <taxon>Gammaproteobacteria</taxon>
        <taxon>Enterobacterales</taxon>
        <taxon>Erwiniaceae</taxon>
        <taxon>Pantoea</taxon>
    </lineage>
</organism>
<keyword evidence="8" id="KW-1185">Reference proteome</keyword>
<sequence>MSKKLWIGLIIVLAVCWAGLKPHFKPASSSAGESISALTDATRVASWLQQHHQLPDYYISKNAARRQGWDAGKGNLCEVLPGKAIGGDRFSNREKRLPQQAGRQWYEADVNYRCGHRNADRLLYSSDGLILLTTDHYRSFKKVP</sequence>
<evidence type="ECO:0000256" key="1">
    <source>
        <dbReference type="ARBA" id="ARBA00004613"/>
    </source>
</evidence>
<keyword evidence="6" id="KW-0378">Hydrolase</keyword>
<dbReference type="InterPro" id="IPR000026">
    <property type="entry name" value="N1-like"/>
</dbReference>
<dbReference type="EMBL" id="JBGFSN010000004">
    <property type="protein sequence ID" value="MFH8134459.1"/>
    <property type="molecule type" value="Genomic_DNA"/>
</dbReference>